<proteinExistence type="predicted"/>
<dbReference type="AlphaFoldDB" id="A0A6J5V232"/>
<protein>
    <submittedName>
        <fullName evidence="1">Uncharacterized protein</fullName>
    </submittedName>
</protein>
<evidence type="ECO:0000313" key="1">
    <source>
        <dbReference type="EMBL" id="CAB4283019.1"/>
    </source>
</evidence>
<accession>A0A6J5V232</accession>
<name>A0A6J5V232_PRUAR</name>
<gene>
    <name evidence="1" type="ORF">CURHAP_LOCUS36836</name>
</gene>
<dbReference type="EMBL" id="CAEKDK010000006">
    <property type="protein sequence ID" value="CAB4283019.1"/>
    <property type="molecule type" value="Genomic_DNA"/>
</dbReference>
<organism evidence="1 2">
    <name type="scientific">Prunus armeniaca</name>
    <name type="common">Apricot</name>
    <name type="synonym">Armeniaca vulgaris</name>
    <dbReference type="NCBI Taxonomy" id="36596"/>
    <lineage>
        <taxon>Eukaryota</taxon>
        <taxon>Viridiplantae</taxon>
        <taxon>Streptophyta</taxon>
        <taxon>Embryophyta</taxon>
        <taxon>Tracheophyta</taxon>
        <taxon>Spermatophyta</taxon>
        <taxon>Magnoliopsida</taxon>
        <taxon>eudicotyledons</taxon>
        <taxon>Gunneridae</taxon>
        <taxon>Pentapetalae</taxon>
        <taxon>rosids</taxon>
        <taxon>fabids</taxon>
        <taxon>Rosales</taxon>
        <taxon>Rosaceae</taxon>
        <taxon>Amygdaloideae</taxon>
        <taxon>Amygdaleae</taxon>
        <taxon>Prunus</taxon>
    </lineage>
</organism>
<reference evidence="1 2" key="1">
    <citation type="submission" date="2020-05" db="EMBL/GenBank/DDBJ databases">
        <authorList>
            <person name="Campoy J."/>
            <person name="Schneeberger K."/>
            <person name="Spophaly S."/>
        </authorList>
    </citation>
    <scope>NUCLEOTIDE SEQUENCE [LARGE SCALE GENOMIC DNA]</scope>
    <source>
        <strain evidence="1">PruArmRojPasFocal</strain>
    </source>
</reference>
<evidence type="ECO:0000313" key="2">
    <source>
        <dbReference type="Proteomes" id="UP000507222"/>
    </source>
</evidence>
<dbReference type="Proteomes" id="UP000507222">
    <property type="component" value="Unassembled WGS sequence"/>
</dbReference>
<sequence>MADWERCSGFGRSGEYLVAGGERKHMWWVGLLALGGCGEFGKSAGSWLLGWSVVVAGCLRLGTDGGVIRKRMLAKASPPFPHGSH</sequence>